<proteinExistence type="predicted"/>
<dbReference type="Proteomes" id="UP000729357">
    <property type="component" value="Unassembled WGS sequence"/>
</dbReference>
<sequence length="392" mass="43848">MFEIVVELLNKILIFPTKFATQKLELEAEQQRTAASVLRIQDEVQTALSQPDITKEQLEELIQRAEEEGQKQWPERSKANEDIFKFNAQIHNPPERCVVSGLLDTGADDSWISVAALRRAKLLNHAKPMTNRKEFMSFDGKTVQATQEVTIEWYTNAAAIRKTRFFVLKDLAGNEVEMIVEEEEQALRKAEEQEEITRGLVEDNRVKQIGRLQNKLTVPRAGNNPAEQSSSTRSTNTPEPPSRRAPPPPPPKKSSSVSAKYPASSSTVQEKDRTQSSPDVIVHAPEYTSPSPSPSPSVQPLQTHSRSSSVGSLSWLSSRTNLTADSTSTPRTSQSSESPFRRWVADLRSQGNDEPDQEQQAGASGPSSSPSRLFLFRRWRRQDSDKATSKLL</sequence>
<evidence type="ECO:0000313" key="5">
    <source>
        <dbReference type="Proteomes" id="UP000729357"/>
    </source>
</evidence>
<dbReference type="PROSITE" id="PS00141">
    <property type="entry name" value="ASP_PROTEASE"/>
    <property type="match status" value="1"/>
</dbReference>
<dbReference type="EMBL" id="JAHFXS010000072">
    <property type="protein sequence ID" value="KAG9989608.1"/>
    <property type="molecule type" value="Genomic_DNA"/>
</dbReference>
<feature type="compositionally biased region" description="Low complexity" evidence="2">
    <location>
        <begin position="361"/>
        <end position="374"/>
    </location>
</feature>
<evidence type="ECO:0000313" key="4">
    <source>
        <dbReference type="EMBL" id="KAG9989608.1"/>
    </source>
</evidence>
<dbReference type="GO" id="GO:0006508">
    <property type="term" value="P:proteolysis"/>
    <property type="evidence" value="ECO:0007669"/>
    <property type="project" value="InterPro"/>
</dbReference>
<feature type="compositionally biased region" description="Pro residues" evidence="2">
    <location>
        <begin position="238"/>
        <end position="252"/>
    </location>
</feature>
<organism evidence="4 5">
    <name type="scientific">Aureobasidium melanogenum</name>
    <name type="common">Aureobasidium pullulans var. melanogenum</name>
    <dbReference type="NCBI Taxonomy" id="46634"/>
    <lineage>
        <taxon>Eukaryota</taxon>
        <taxon>Fungi</taxon>
        <taxon>Dikarya</taxon>
        <taxon>Ascomycota</taxon>
        <taxon>Pezizomycotina</taxon>
        <taxon>Dothideomycetes</taxon>
        <taxon>Dothideomycetidae</taxon>
        <taxon>Dothideales</taxon>
        <taxon>Saccotheciaceae</taxon>
        <taxon>Aureobasidium</taxon>
    </lineage>
</organism>
<comment type="caution">
    <text evidence="4">The sequence shown here is derived from an EMBL/GenBank/DDBJ whole genome shotgun (WGS) entry which is preliminary data.</text>
</comment>
<gene>
    <name evidence="4" type="ORF">KCU98_g1752</name>
</gene>
<dbReference type="AlphaFoldDB" id="A0A9P8G3J9"/>
<name>A0A9P8G3J9_AURME</name>
<evidence type="ECO:0000256" key="2">
    <source>
        <dbReference type="SAM" id="MobiDB-lite"/>
    </source>
</evidence>
<dbReference type="InterPro" id="IPR001969">
    <property type="entry name" value="Aspartic_peptidase_AS"/>
</dbReference>
<protein>
    <recommendedName>
        <fullName evidence="3">Peptidase A2 domain-containing protein</fullName>
    </recommendedName>
</protein>
<evidence type="ECO:0000256" key="1">
    <source>
        <dbReference type="SAM" id="Coils"/>
    </source>
</evidence>
<feature type="coiled-coil region" evidence="1">
    <location>
        <begin position="173"/>
        <end position="200"/>
    </location>
</feature>
<feature type="compositionally biased region" description="Polar residues" evidence="2">
    <location>
        <begin position="320"/>
        <end position="338"/>
    </location>
</feature>
<feature type="compositionally biased region" description="Low complexity" evidence="2">
    <location>
        <begin position="253"/>
        <end position="266"/>
    </location>
</feature>
<keyword evidence="5" id="KW-1185">Reference proteome</keyword>
<dbReference type="GO" id="GO:0004190">
    <property type="term" value="F:aspartic-type endopeptidase activity"/>
    <property type="evidence" value="ECO:0007669"/>
    <property type="project" value="InterPro"/>
</dbReference>
<feature type="compositionally biased region" description="Low complexity" evidence="2">
    <location>
        <begin position="305"/>
        <end position="319"/>
    </location>
</feature>
<keyword evidence="1" id="KW-0175">Coiled coil</keyword>
<feature type="compositionally biased region" description="Basic and acidic residues" evidence="2">
    <location>
        <begin position="381"/>
        <end position="392"/>
    </location>
</feature>
<feature type="compositionally biased region" description="Polar residues" evidence="2">
    <location>
        <begin position="225"/>
        <end position="237"/>
    </location>
</feature>
<feature type="non-terminal residue" evidence="4">
    <location>
        <position position="1"/>
    </location>
</feature>
<dbReference type="PROSITE" id="PS50175">
    <property type="entry name" value="ASP_PROT_RETROV"/>
    <property type="match status" value="1"/>
</dbReference>
<feature type="domain" description="Peptidase A2" evidence="3">
    <location>
        <begin position="99"/>
        <end position="113"/>
    </location>
</feature>
<evidence type="ECO:0000259" key="3">
    <source>
        <dbReference type="PROSITE" id="PS50175"/>
    </source>
</evidence>
<accession>A0A9P8G3J9</accession>
<feature type="region of interest" description="Disordered" evidence="2">
    <location>
        <begin position="211"/>
        <end position="392"/>
    </location>
</feature>
<dbReference type="InterPro" id="IPR001995">
    <property type="entry name" value="Peptidase_A2_cat"/>
</dbReference>
<reference evidence="4" key="1">
    <citation type="journal article" date="2021" name="J Fungi (Basel)">
        <title>Virulence traits and population genomics of the black yeast Aureobasidium melanogenum.</title>
        <authorList>
            <person name="Cernosa A."/>
            <person name="Sun X."/>
            <person name="Gostincar C."/>
            <person name="Fang C."/>
            <person name="Gunde-Cimerman N."/>
            <person name="Song Z."/>
        </authorList>
    </citation>
    <scope>NUCLEOTIDE SEQUENCE</scope>
    <source>
        <strain evidence="4">EXF-9298</strain>
    </source>
</reference>
<reference evidence="4" key="2">
    <citation type="submission" date="2021-08" db="EMBL/GenBank/DDBJ databases">
        <authorList>
            <person name="Gostincar C."/>
            <person name="Sun X."/>
            <person name="Song Z."/>
            <person name="Gunde-Cimerman N."/>
        </authorList>
    </citation>
    <scope>NUCLEOTIDE SEQUENCE</scope>
    <source>
        <strain evidence="4">EXF-9298</strain>
    </source>
</reference>